<reference evidence="4 5" key="1">
    <citation type="journal article" date="2014" name="Int. J. Syst. Evol. Microbiol.">
        <title>Complete genome sequence of Corynebacterium casei LMG S-19264T (=DSM 44701T), isolated from a smear-ripened cheese.</title>
        <authorList>
            <consortium name="US DOE Joint Genome Institute (JGI-PGF)"/>
            <person name="Walter F."/>
            <person name="Albersmeier A."/>
            <person name="Kalinowski J."/>
            <person name="Ruckert C."/>
        </authorList>
    </citation>
    <scope>NUCLEOTIDE SEQUENCE [LARGE SCALE GENOMIC DNA]</scope>
    <source>
        <strain evidence="4 5">CGMCC 1.7286</strain>
    </source>
</reference>
<evidence type="ECO:0000313" key="5">
    <source>
        <dbReference type="Proteomes" id="UP000599578"/>
    </source>
</evidence>
<name>A0A918DRE1_9GAMM</name>
<dbReference type="GO" id="GO:0004364">
    <property type="term" value="F:glutathione transferase activity"/>
    <property type="evidence" value="ECO:0007669"/>
    <property type="project" value="TreeGrafter"/>
</dbReference>
<dbReference type="Pfam" id="PF02798">
    <property type="entry name" value="GST_N"/>
    <property type="match status" value="1"/>
</dbReference>
<dbReference type="Gene3D" id="1.20.1050.10">
    <property type="match status" value="1"/>
</dbReference>
<dbReference type="InterPro" id="IPR005955">
    <property type="entry name" value="GST_Zeta"/>
</dbReference>
<dbReference type="InterPro" id="IPR034330">
    <property type="entry name" value="GST_Zeta_C"/>
</dbReference>
<evidence type="ECO:0000313" key="4">
    <source>
        <dbReference type="EMBL" id="GGO79948.1"/>
    </source>
</evidence>
<dbReference type="SUPFAM" id="SSF52833">
    <property type="entry name" value="Thioredoxin-like"/>
    <property type="match status" value="1"/>
</dbReference>
<dbReference type="InterPro" id="IPR040079">
    <property type="entry name" value="Glutathione_S-Trfase"/>
</dbReference>
<dbReference type="Proteomes" id="UP000599578">
    <property type="component" value="Unassembled WGS sequence"/>
</dbReference>
<dbReference type="InterPro" id="IPR010987">
    <property type="entry name" value="Glutathione-S-Trfase_C-like"/>
</dbReference>
<keyword evidence="5" id="KW-1185">Reference proteome</keyword>
<dbReference type="SFLD" id="SFLDG00358">
    <property type="entry name" value="Main_(cytGST)"/>
    <property type="match status" value="1"/>
</dbReference>
<dbReference type="InterPro" id="IPR036249">
    <property type="entry name" value="Thioredoxin-like_sf"/>
</dbReference>
<dbReference type="InterPro" id="IPR034333">
    <property type="entry name" value="GST_Zeta_N"/>
</dbReference>
<dbReference type="InterPro" id="IPR004045">
    <property type="entry name" value="Glutathione_S-Trfase_N"/>
</dbReference>
<proteinExistence type="inferred from homology"/>
<dbReference type="PROSITE" id="PS50405">
    <property type="entry name" value="GST_CTER"/>
    <property type="match status" value="1"/>
</dbReference>
<dbReference type="GO" id="GO:0016034">
    <property type="term" value="F:maleylacetoacetate isomerase activity"/>
    <property type="evidence" value="ECO:0007669"/>
    <property type="project" value="TreeGrafter"/>
</dbReference>
<dbReference type="GO" id="GO:0006559">
    <property type="term" value="P:L-phenylalanine catabolic process"/>
    <property type="evidence" value="ECO:0007669"/>
    <property type="project" value="TreeGrafter"/>
</dbReference>
<dbReference type="EMBL" id="BMLT01000003">
    <property type="protein sequence ID" value="GGO79948.1"/>
    <property type="molecule type" value="Genomic_DNA"/>
</dbReference>
<dbReference type="SUPFAM" id="SSF47616">
    <property type="entry name" value="GST C-terminal domain-like"/>
    <property type="match status" value="1"/>
</dbReference>
<feature type="domain" description="GST N-terminal" evidence="2">
    <location>
        <begin position="1"/>
        <end position="81"/>
    </location>
</feature>
<dbReference type="AlphaFoldDB" id="A0A918DRE1"/>
<dbReference type="CDD" id="cd03042">
    <property type="entry name" value="GST_N_Zeta"/>
    <property type="match status" value="1"/>
</dbReference>
<dbReference type="PANTHER" id="PTHR42673:SF4">
    <property type="entry name" value="MALEYLACETOACETATE ISOMERASE"/>
    <property type="match status" value="1"/>
</dbReference>
<dbReference type="InterPro" id="IPR036282">
    <property type="entry name" value="Glutathione-S-Trfase_C_sf"/>
</dbReference>
<organism evidence="4 5">
    <name type="scientific">Marinobacterium nitratireducens</name>
    <dbReference type="NCBI Taxonomy" id="518897"/>
    <lineage>
        <taxon>Bacteria</taxon>
        <taxon>Pseudomonadati</taxon>
        <taxon>Pseudomonadota</taxon>
        <taxon>Gammaproteobacteria</taxon>
        <taxon>Oceanospirillales</taxon>
        <taxon>Oceanospirillaceae</taxon>
        <taxon>Marinobacterium</taxon>
    </lineage>
</organism>
<comment type="caution">
    <text evidence="4">The sequence shown here is derived from an EMBL/GenBank/DDBJ whole genome shotgun (WGS) entry which is preliminary data.</text>
</comment>
<dbReference type="CDD" id="cd03191">
    <property type="entry name" value="GST_C_Zeta"/>
    <property type="match status" value="1"/>
</dbReference>
<dbReference type="RefSeq" id="WP_188860008.1">
    <property type="nucleotide sequence ID" value="NZ_BMLT01000003.1"/>
</dbReference>
<accession>A0A918DRE1</accession>
<gene>
    <name evidence="4" type="ORF">GCM10011348_15530</name>
</gene>
<dbReference type="PANTHER" id="PTHR42673">
    <property type="entry name" value="MALEYLACETOACETATE ISOMERASE"/>
    <property type="match status" value="1"/>
</dbReference>
<feature type="domain" description="GST C-terminal" evidence="3">
    <location>
        <begin position="86"/>
        <end position="213"/>
    </location>
</feature>
<dbReference type="PROSITE" id="PS50404">
    <property type="entry name" value="GST_NTER"/>
    <property type="match status" value="1"/>
</dbReference>
<evidence type="ECO:0000256" key="1">
    <source>
        <dbReference type="ARBA" id="ARBA00010007"/>
    </source>
</evidence>
<dbReference type="NCBIfam" id="TIGR01262">
    <property type="entry name" value="maiA"/>
    <property type="match status" value="1"/>
</dbReference>
<comment type="similarity">
    <text evidence="1">Belongs to the GST superfamily. Zeta family.</text>
</comment>
<dbReference type="SFLD" id="SFLDS00019">
    <property type="entry name" value="Glutathione_Transferase_(cytos"/>
    <property type="match status" value="1"/>
</dbReference>
<dbReference type="GO" id="GO:0005737">
    <property type="term" value="C:cytoplasm"/>
    <property type="evidence" value="ECO:0007669"/>
    <property type="project" value="InterPro"/>
</dbReference>
<protein>
    <submittedName>
        <fullName evidence="4">Glutathione-S-transferase</fullName>
    </submittedName>
</protein>
<dbReference type="Pfam" id="PF13410">
    <property type="entry name" value="GST_C_2"/>
    <property type="match status" value="1"/>
</dbReference>
<sequence length="213" mass="23992">MKLYSFFNSSTSYRVRIALALKGLEYDYQGINIRVGEQRSHHYSELNPSKGVPVLEGDDGFSLSQSLAIISYLDDICPEPRLVPAEPKLKARVLEVASAIAADMHPINNLRVLGYLTKELDVSDEQKRDWYRHWVAEGFTALEERLARHGYGDFCFGETPTLADVCLVPQVANAQRFGCDLSAYPRIMAVYEHCCRQAAFQQAEPSRQPDFAA</sequence>
<dbReference type="Gene3D" id="3.40.30.10">
    <property type="entry name" value="Glutaredoxin"/>
    <property type="match status" value="1"/>
</dbReference>
<dbReference type="FunFam" id="1.20.1050.10:FF:000017">
    <property type="entry name" value="Maleylacetoacetate isomerase"/>
    <property type="match status" value="1"/>
</dbReference>
<evidence type="ECO:0000259" key="2">
    <source>
        <dbReference type="PROSITE" id="PS50404"/>
    </source>
</evidence>
<dbReference type="GO" id="GO:0006749">
    <property type="term" value="P:glutathione metabolic process"/>
    <property type="evidence" value="ECO:0007669"/>
    <property type="project" value="TreeGrafter"/>
</dbReference>
<evidence type="ECO:0000259" key="3">
    <source>
        <dbReference type="PROSITE" id="PS50405"/>
    </source>
</evidence>